<organism evidence="3 4">
    <name type="scientific">Clytia hemisphaerica</name>
    <dbReference type="NCBI Taxonomy" id="252671"/>
    <lineage>
        <taxon>Eukaryota</taxon>
        <taxon>Metazoa</taxon>
        <taxon>Cnidaria</taxon>
        <taxon>Hydrozoa</taxon>
        <taxon>Hydroidolina</taxon>
        <taxon>Leptothecata</taxon>
        <taxon>Obeliida</taxon>
        <taxon>Clytiidae</taxon>
        <taxon>Clytia</taxon>
    </lineage>
</organism>
<evidence type="ECO:0000256" key="2">
    <source>
        <dbReference type="SAM" id="SignalP"/>
    </source>
</evidence>
<feature type="region of interest" description="Disordered" evidence="1">
    <location>
        <begin position="119"/>
        <end position="207"/>
    </location>
</feature>
<keyword evidence="2" id="KW-0732">Signal</keyword>
<feature type="chain" id="PRO_5029884026" description="Cnidarian restricted protein" evidence="2">
    <location>
        <begin position="25"/>
        <end position="234"/>
    </location>
</feature>
<dbReference type="EnsemblMetazoa" id="CLYHEMT010174.1">
    <property type="protein sequence ID" value="CLYHEMP010174.1"/>
    <property type="gene ID" value="CLYHEMG010174"/>
</dbReference>
<dbReference type="RefSeq" id="XP_066927941.1">
    <property type="nucleotide sequence ID" value="XM_067071840.1"/>
</dbReference>
<evidence type="ECO:0000313" key="4">
    <source>
        <dbReference type="Proteomes" id="UP000594262"/>
    </source>
</evidence>
<proteinExistence type="predicted"/>
<evidence type="ECO:0000256" key="1">
    <source>
        <dbReference type="SAM" id="MobiDB-lite"/>
    </source>
</evidence>
<feature type="compositionally biased region" description="Low complexity" evidence="1">
    <location>
        <begin position="169"/>
        <end position="207"/>
    </location>
</feature>
<sequence length="234" mass="24980">MIGGITRTMLRVIILMTVVDIIFSSDTESLLKSLCDEAEKDAQPFAMLGVTFDKSKHCTCAQSPDVCTELENPPFDFIATCKKLILAGIPDDMKQFVECECNTFKNSCAWFEKLNADSAGGGDGGEGSTNVKISPSTSTINNLPTTSRTEIEPSSSAVEPPKPSPSPDIKPSIDPTPSETTTPTPTSTATPTTQPPSVGNNNKNTNNAVNVNINKLTILMISFGTMVSLMKLIN</sequence>
<reference evidence="3" key="1">
    <citation type="submission" date="2021-01" db="UniProtKB">
        <authorList>
            <consortium name="EnsemblMetazoa"/>
        </authorList>
    </citation>
    <scope>IDENTIFICATION</scope>
</reference>
<accession>A0A7M5V5Y1</accession>
<dbReference type="Proteomes" id="UP000594262">
    <property type="component" value="Unplaced"/>
</dbReference>
<keyword evidence="4" id="KW-1185">Reference proteome</keyword>
<evidence type="ECO:0000313" key="3">
    <source>
        <dbReference type="EnsemblMetazoa" id="CLYHEMP010174.1"/>
    </source>
</evidence>
<feature type="compositionally biased region" description="Polar residues" evidence="1">
    <location>
        <begin position="129"/>
        <end position="148"/>
    </location>
</feature>
<dbReference type="AlphaFoldDB" id="A0A7M5V5Y1"/>
<protein>
    <recommendedName>
        <fullName evidence="5">Cnidarian restricted protein</fullName>
    </recommendedName>
</protein>
<dbReference type="GeneID" id="136815400"/>
<name>A0A7M5V5Y1_9CNID</name>
<feature type="signal peptide" evidence="2">
    <location>
        <begin position="1"/>
        <end position="24"/>
    </location>
</feature>
<evidence type="ECO:0008006" key="5">
    <source>
        <dbReference type="Google" id="ProtNLM"/>
    </source>
</evidence>